<dbReference type="GO" id="GO:0009538">
    <property type="term" value="C:photosystem I reaction center"/>
    <property type="evidence" value="ECO:0007669"/>
    <property type="project" value="InterPro"/>
</dbReference>
<dbReference type="VEuPathDB" id="CryptoDB:Cvel_5788"/>
<comment type="function">
    <text evidence="1">Stabilizes the interaction between PsaC and the PSI core, assists the docking of the ferredoxin to PSI and interacts with ferredoxin-NADP oxidoreductase.</text>
</comment>
<evidence type="ECO:0000256" key="8">
    <source>
        <dbReference type="SAM" id="SignalP"/>
    </source>
</evidence>
<feature type="compositionally biased region" description="Low complexity" evidence="7">
    <location>
        <begin position="119"/>
        <end position="133"/>
    </location>
</feature>
<dbReference type="InterPro" id="IPR003375">
    <property type="entry name" value="PSI_PsaE"/>
</dbReference>
<dbReference type="EMBL" id="CDMZ01001940">
    <property type="protein sequence ID" value="CEM39572.1"/>
    <property type="molecule type" value="Genomic_DNA"/>
</dbReference>
<evidence type="ECO:0000256" key="1">
    <source>
        <dbReference type="ARBA" id="ARBA00001993"/>
    </source>
</evidence>
<name>A0A0G4H6U3_9ALVE</name>
<dbReference type="GO" id="GO:0015979">
    <property type="term" value="P:photosynthesis"/>
    <property type="evidence" value="ECO:0007669"/>
    <property type="project" value="UniProtKB-KW"/>
</dbReference>
<comment type="similarity">
    <text evidence="3">Belongs to the PsaE family.</text>
</comment>
<evidence type="ECO:0000256" key="7">
    <source>
        <dbReference type="SAM" id="MobiDB-lite"/>
    </source>
</evidence>
<feature type="chain" id="PRO_5005191639" evidence="8">
    <location>
        <begin position="20"/>
        <end position="133"/>
    </location>
</feature>
<keyword evidence="8" id="KW-0732">Signal</keyword>
<dbReference type="AlphaFoldDB" id="A0A0G4H6U3"/>
<evidence type="ECO:0000256" key="6">
    <source>
        <dbReference type="ARBA" id="ARBA00023136"/>
    </source>
</evidence>
<accession>A0A0G4H6U3</accession>
<dbReference type="InterPro" id="IPR008990">
    <property type="entry name" value="Elect_transpt_acc-like_dom_sf"/>
</dbReference>
<gene>
    <name evidence="9" type="ORF">Cvel_5788</name>
</gene>
<organism evidence="9">
    <name type="scientific">Chromera velia CCMP2878</name>
    <dbReference type="NCBI Taxonomy" id="1169474"/>
    <lineage>
        <taxon>Eukaryota</taxon>
        <taxon>Sar</taxon>
        <taxon>Alveolata</taxon>
        <taxon>Colpodellida</taxon>
        <taxon>Chromeraceae</taxon>
        <taxon>Chromera</taxon>
    </lineage>
</organism>
<keyword evidence="4" id="KW-0602">Photosynthesis</keyword>
<reference evidence="9" key="1">
    <citation type="submission" date="2014-11" db="EMBL/GenBank/DDBJ databases">
        <authorList>
            <person name="Otto D Thomas"/>
            <person name="Naeem Raeece"/>
        </authorList>
    </citation>
    <scope>NUCLEOTIDE SEQUENCE</scope>
</reference>
<feature type="signal peptide" evidence="8">
    <location>
        <begin position="1"/>
        <end position="19"/>
    </location>
</feature>
<keyword evidence="6" id="KW-0472">Membrane</keyword>
<dbReference type="SUPFAM" id="SSF50090">
    <property type="entry name" value="Electron transport accessory proteins"/>
    <property type="match status" value="1"/>
</dbReference>
<comment type="subcellular location">
    <subcellularLocation>
        <location evidence="2">Membrane</location>
        <topology evidence="2">Peripheral membrane protein</topology>
    </subcellularLocation>
</comment>
<keyword evidence="5" id="KW-0603">Photosystem I</keyword>
<evidence type="ECO:0000256" key="4">
    <source>
        <dbReference type="ARBA" id="ARBA00022531"/>
    </source>
</evidence>
<dbReference type="PANTHER" id="PTHR34549">
    <property type="entry name" value="PHOTOSYSTEM I REACTION CENTER SUBUNIT IV A, CHLOROPLASTIC-RELATED"/>
    <property type="match status" value="1"/>
</dbReference>
<dbReference type="Gene3D" id="2.30.30.50">
    <property type="match status" value="1"/>
</dbReference>
<sequence>MKLASALLLLCLSATCAFARRLSGFLSGLPSRQRDGARQATVLEAIQKGSKVLILKPESYFYGFTGDVVVVDKNPFYPYGVTVKFPSMQYKGLNTFNFKLDELQEVAPPAPKKKKKKAAVNPAAEPAEPAASS</sequence>
<dbReference type="PANTHER" id="PTHR34549:SF2">
    <property type="entry name" value="PHOTOSYSTEM I SUBUNIT IV"/>
    <property type="match status" value="1"/>
</dbReference>
<evidence type="ECO:0000256" key="2">
    <source>
        <dbReference type="ARBA" id="ARBA00004170"/>
    </source>
</evidence>
<evidence type="ECO:0000313" key="9">
    <source>
        <dbReference type="EMBL" id="CEM39572.1"/>
    </source>
</evidence>
<protein>
    <submittedName>
        <fullName evidence="9">Uncharacterized protein</fullName>
    </submittedName>
</protein>
<evidence type="ECO:0000256" key="5">
    <source>
        <dbReference type="ARBA" id="ARBA00022836"/>
    </source>
</evidence>
<evidence type="ECO:0000256" key="3">
    <source>
        <dbReference type="ARBA" id="ARBA00007501"/>
    </source>
</evidence>
<dbReference type="Pfam" id="PF02427">
    <property type="entry name" value="PSI_PsaE"/>
    <property type="match status" value="1"/>
</dbReference>
<proteinExistence type="inferred from homology"/>
<feature type="region of interest" description="Disordered" evidence="7">
    <location>
        <begin position="107"/>
        <end position="133"/>
    </location>
</feature>